<reference evidence="2 4" key="1">
    <citation type="submission" date="2012-06" db="EMBL/GenBank/DDBJ databases">
        <title>Draft genome sequence of Lactobacillus gigeriorum CRBIP 24.85T, isolated from chicken crop.</title>
        <authorList>
            <person name="Cousin S."/>
            <person name="Ma L."/>
            <person name="Creno S."/>
            <person name="Clermont D."/>
            <person name="Loux V."/>
            <person name="Bizet C."/>
            <person name="Bouchier C."/>
        </authorList>
    </citation>
    <scope>NUCLEOTIDE SEQUENCE [LARGE SCALE GENOMIC DNA]</scope>
    <source>
        <strain evidence="4">CRBIP 24.85T</strain>
        <strain evidence="2">Type strain: CRBIP 24.85</strain>
    </source>
</reference>
<dbReference type="RefSeq" id="WP_008472627.1">
    <property type="nucleotide sequence ID" value="NZ_AYZO01000003.1"/>
</dbReference>
<dbReference type="EMBL" id="AYZO01000003">
    <property type="protein sequence ID" value="KRN14369.1"/>
    <property type="molecule type" value="Genomic_DNA"/>
</dbReference>
<keyword evidence="1" id="KW-1133">Transmembrane helix</keyword>
<evidence type="ECO:0000313" key="5">
    <source>
        <dbReference type="Proteomes" id="UP000051521"/>
    </source>
</evidence>
<feature type="transmembrane region" description="Helical" evidence="1">
    <location>
        <begin position="20"/>
        <end position="36"/>
    </location>
</feature>
<evidence type="ECO:0000313" key="2">
    <source>
        <dbReference type="EMBL" id="CCI86626.1"/>
    </source>
</evidence>
<gene>
    <name evidence="2" type="ORF">BN52_08640</name>
    <name evidence="3" type="ORF">FC38_GL001028</name>
</gene>
<feature type="transmembrane region" description="Helical" evidence="1">
    <location>
        <begin position="119"/>
        <end position="144"/>
    </location>
</feature>
<name>I7LCM8_9LACO</name>
<dbReference type="PATRIC" id="fig|1423751.3.peg.1067"/>
<dbReference type="Proteomes" id="UP000009326">
    <property type="component" value="Unassembled WGS sequence"/>
</dbReference>
<evidence type="ECO:0000313" key="3">
    <source>
        <dbReference type="EMBL" id="KRN14369.1"/>
    </source>
</evidence>
<keyword evidence="1" id="KW-0472">Membrane</keyword>
<proteinExistence type="predicted"/>
<feature type="transmembrane region" description="Helical" evidence="1">
    <location>
        <begin position="42"/>
        <end position="62"/>
    </location>
</feature>
<dbReference type="Proteomes" id="UP000051521">
    <property type="component" value="Unassembled WGS sequence"/>
</dbReference>
<comment type="caution">
    <text evidence="2">The sequence shown here is derived from an EMBL/GenBank/DDBJ whole genome shotgun (WGS) entry which is preliminary data.</text>
</comment>
<reference evidence="3 5" key="2">
    <citation type="journal article" date="2015" name="Genome Announc.">
        <title>Expanding the biotechnology potential of lactobacilli through comparative genomics of 213 strains and associated genera.</title>
        <authorList>
            <person name="Sun Z."/>
            <person name="Harris H.M."/>
            <person name="McCann A."/>
            <person name="Guo C."/>
            <person name="Argimon S."/>
            <person name="Zhang W."/>
            <person name="Yang X."/>
            <person name="Jeffery I.B."/>
            <person name="Cooney J.C."/>
            <person name="Kagawa T.F."/>
            <person name="Liu W."/>
            <person name="Song Y."/>
            <person name="Salvetti E."/>
            <person name="Wrobel A."/>
            <person name="Rasinkangas P."/>
            <person name="Parkhill J."/>
            <person name="Rea M.C."/>
            <person name="O'Sullivan O."/>
            <person name="Ritari J."/>
            <person name="Douillard F.P."/>
            <person name="Paul Ross R."/>
            <person name="Yang R."/>
            <person name="Briner A.E."/>
            <person name="Felis G.E."/>
            <person name="de Vos W.M."/>
            <person name="Barrangou R."/>
            <person name="Klaenhammer T.R."/>
            <person name="Caufield P.W."/>
            <person name="Cui Y."/>
            <person name="Zhang H."/>
            <person name="O'Toole P.W."/>
        </authorList>
    </citation>
    <scope>NUCLEOTIDE SEQUENCE [LARGE SCALE GENOMIC DNA]</scope>
    <source>
        <strain evidence="3 5">DSM 23908</strain>
    </source>
</reference>
<feature type="transmembrane region" description="Helical" evidence="1">
    <location>
        <begin position="91"/>
        <end position="113"/>
    </location>
</feature>
<accession>I7LCM8</accession>
<evidence type="ECO:0000256" key="1">
    <source>
        <dbReference type="SAM" id="Phobius"/>
    </source>
</evidence>
<organism evidence="2 4">
    <name type="scientific">Lactobacillus gigeriorum DSM 23908 = CRBIP 24.85</name>
    <dbReference type="NCBI Taxonomy" id="1423751"/>
    <lineage>
        <taxon>Bacteria</taxon>
        <taxon>Bacillati</taxon>
        <taxon>Bacillota</taxon>
        <taxon>Bacilli</taxon>
        <taxon>Lactobacillales</taxon>
        <taxon>Lactobacillaceae</taxon>
        <taxon>Lactobacillus</taxon>
    </lineage>
</organism>
<dbReference type="EMBL" id="CAKC01000030">
    <property type="protein sequence ID" value="CCI86626.1"/>
    <property type="molecule type" value="Genomic_DNA"/>
</dbReference>
<keyword evidence="1" id="KW-0812">Transmembrane</keyword>
<sequence>MKILSREEYIKCLASKRIDILFWLVVIISILITLFLPDHRVIMAELIEILAISILQLLVAIASKHSFTKVSYQNKKISSEKFAQTMASYRVINIFIVASIVVWIATLLLSKYVAINSTLVISSMIFACQGMLVIIGTISALVSYSMKLDSQDNKMSLCEVSCFVKKRQ</sequence>
<protein>
    <submittedName>
        <fullName evidence="2">Uncharacterized protein</fullName>
    </submittedName>
</protein>
<dbReference type="STRING" id="1423751.FC38_GL001028"/>
<keyword evidence="5" id="KW-1185">Reference proteome</keyword>
<evidence type="ECO:0000313" key="4">
    <source>
        <dbReference type="Proteomes" id="UP000009326"/>
    </source>
</evidence>
<dbReference type="AlphaFoldDB" id="I7LCM8"/>